<keyword evidence="2" id="KW-1185">Reference proteome</keyword>
<dbReference type="Proteomes" id="UP001165590">
    <property type="component" value="Unassembled WGS sequence"/>
</dbReference>
<evidence type="ECO:0000313" key="2">
    <source>
        <dbReference type="Proteomes" id="UP001165590"/>
    </source>
</evidence>
<organism evidence="1 2">
    <name type="scientific">Streptomyces ortus</name>
    <dbReference type="NCBI Taxonomy" id="2867268"/>
    <lineage>
        <taxon>Bacteria</taxon>
        <taxon>Bacillati</taxon>
        <taxon>Actinomycetota</taxon>
        <taxon>Actinomycetes</taxon>
        <taxon>Kitasatosporales</taxon>
        <taxon>Streptomycetaceae</taxon>
        <taxon>Streptomyces</taxon>
    </lineage>
</organism>
<name>A0ABT3V152_9ACTN</name>
<protein>
    <recommendedName>
        <fullName evidence="3">Type I-E CRISPR-associated protein Cse1/CasA</fullName>
    </recommendedName>
</protein>
<reference evidence="1" key="1">
    <citation type="journal article" date="2022" name="bioRxiv">
        <title>Discovery and biosynthetic assessment of Streptomyces ortus sp nov. isolated from a deep-sea sponge.</title>
        <authorList>
            <person name="Williams S.E."/>
        </authorList>
    </citation>
    <scope>NUCLEOTIDE SEQUENCE</scope>
    <source>
        <strain evidence="1">A15ISP2-DRY2</strain>
    </source>
</reference>
<comment type="caution">
    <text evidence="1">The sequence shown here is derived from an EMBL/GenBank/DDBJ whole genome shotgun (WGS) entry which is preliminary data.</text>
</comment>
<sequence length="478" mass="52533">MTATGPPTATGPLTATGHPLQRAGAWAAAVMAERHHPDDVTTQDVERVAAMMVQDVLTAACAAKDTDRYDWWKVLYALYPNSKATRSSRPRDRALLQGEIEALFVVDVADAMVGPCAFCSRSASVLWAKSNLPLFDSSSVVNMLPLQMRGWPVCYGCRIAMWALPYGAWVSAGSATVLSCESEAAIAQFARRNVQRARRIIQAGFTGLPAGARPEYVTLVALRDAAPGLCATTLWTFKNDNQEPWLRVTQTRRAVPVFLARVDGNAALRRGWHLLARALTRYDKSGKVTAHGAQEAARLLFEAEDGRSQSLLLRVHEQLKDTDRVLPADGREGLARLALAYAEEVLGMTSDVTAVATLIAQWIARGTSPRGRFAEYRSAALSDYKLGMLLMQAYSRLLLDGQAPALAGPEQWQALIQRRPRAWEQRMLLFAQVSVLLQQQGVVISDQPAGEEEQRRLEALESQPILDDTEFDYEMGPA</sequence>
<gene>
    <name evidence="1" type="ORF">K3769_12165</name>
</gene>
<dbReference type="EMBL" id="JAIFZO010000002">
    <property type="protein sequence ID" value="MCX4233523.1"/>
    <property type="molecule type" value="Genomic_DNA"/>
</dbReference>
<evidence type="ECO:0000313" key="1">
    <source>
        <dbReference type="EMBL" id="MCX4233523.1"/>
    </source>
</evidence>
<dbReference type="RefSeq" id="WP_267026455.1">
    <property type="nucleotide sequence ID" value="NZ_JAIFZO010000002.1"/>
</dbReference>
<evidence type="ECO:0008006" key="3">
    <source>
        <dbReference type="Google" id="ProtNLM"/>
    </source>
</evidence>
<proteinExistence type="predicted"/>
<accession>A0ABT3V152</accession>